<keyword evidence="7" id="KW-0812">Transmembrane</keyword>
<dbReference type="GO" id="GO:0005886">
    <property type="term" value="C:plasma membrane"/>
    <property type="evidence" value="ECO:0007669"/>
    <property type="project" value="UniProtKB-SubCell"/>
</dbReference>
<comment type="subcellular location">
    <subcellularLocation>
        <location evidence="2">Cell membrane</location>
        <topology evidence="2">Single-pass type II membrane protein</topology>
    </subcellularLocation>
    <subcellularLocation>
        <location evidence="13">Membrane</location>
        <topology evidence="13">Single-pass type II membrane protein</topology>
    </subcellularLocation>
</comment>
<dbReference type="InterPro" id="IPR019533">
    <property type="entry name" value="Peptidase_S26"/>
</dbReference>
<organism evidence="15 16">
    <name type="scientific">Pontibacillus marinus BH030004 = DSM 16465</name>
    <dbReference type="NCBI Taxonomy" id="1385511"/>
    <lineage>
        <taxon>Bacteria</taxon>
        <taxon>Bacillati</taxon>
        <taxon>Bacillota</taxon>
        <taxon>Bacilli</taxon>
        <taxon>Bacillales</taxon>
        <taxon>Bacillaceae</taxon>
        <taxon>Pontibacillus</taxon>
    </lineage>
</organism>
<dbReference type="CDD" id="cd06530">
    <property type="entry name" value="S26_SPase_I"/>
    <property type="match status" value="1"/>
</dbReference>
<dbReference type="Proteomes" id="UP000030403">
    <property type="component" value="Unassembled WGS sequence"/>
</dbReference>
<dbReference type="EMBL" id="AVPF01000092">
    <property type="protein sequence ID" value="KGX83628.1"/>
    <property type="molecule type" value="Genomic_DNA"/>
</dbReference>
<dbReference type="STRING" id="1385511.GCA_000425225_02777"/>
<feature type="active site" evidence="11">
    <location>
        <position position="40"/>
    </location>
</feature>
<evidence type="ECO:0000256" key="3">
    <source>
        <dbReference type="ARBA" id="ARBA00009370"/>
    </source>
</evidence>
<keyword evidence="6 12" id="KW-0645">Protease</keyword>
<dbReference type="GO" id="GO:0006465">
    <property type="term" value="P:signal peptide processing"/>
    <property type="evidence" value="ECO:0007669"/>
    <property type="project" value="InterPro"/>
</dbReference>
<keyword evidence="10" id="KW-0472">Membrane</keyword>
<dbReference type="PRINTS" id="PR00727">
    <property type="entry name" value="LEADERPTASE"/>
</dbReference>
<dbReference type="NCBIfam" id="TIGR02227">
    <property type="entry name" value="sigpep_I_bact"/>
    <property type="match status" value="1"/>
</dbReference>
<evidence type="ECO:0000313" key="15">
    <source>
        <dbReference type="EMBL" id="KGX83628.1"/>
    </source>
</evidence>
<comment type="catalytic activity">
    <reaction evidence="1 12">
        <text>Cleavage of hydrophobic, N-terminal signal or leader sequences from secreted and periplasmic proteins.</text>
        <dbReference type="EC" id="3.4.21.89"/>
    </reaction>
</comment>
<evidence type="ECO:0000256" key="9">
    <source>
        <dbReference type="ARBA" id="ARBA00022989"/>
    </source>
</evidence>
<evidence type="ECO:0000256" key="11">
    <source>
        <dbReference type="PIRSR" id="PIRSR600223-1"/>
    </source>
</evidence>
<reference evidence="15 16" key="1">
    <citation type="submission" date="2013-08" db="EMBL/GenBank/DDBJ databases">
        <authorList>
            <person name="Huang J."/>
            <person name="Wang G."/>
        </authorList>
    </citation>
    <scope>NUCLEOTIDE SEQUENCE [LARGE SCALE GENOMIC DNA]</scope>
    <source>
        <strain evidence="15 16">BH030004</strain>
    </source>
</reference>
<comment type="similarity">
    <text evidence="3 13">Belongs to the peptidase S26 family.</text>
</comment>
<dbReference type="FunFam" id="2.10.109.10:FF:000008">
    <property type="entry name" value="Signal peptidase I"/>
    <property type="match status" value="1"/>
</dbReference>
<dbReference type="Pfam" id="PF10502">
    <property type="entry name" value="Peptidase_S26"/>
    <property type="match status" value="1"/>
</dbReference>
<dbReference type="RefSeq" id="WP_027446435.1">
    <property type="nucleotide sequence ID" value="NZ_AULJ01000035.1"/>
</dbReference>
<evidence type="ECO:0000256" key="1">
    <source>
        <dbReference type="ARBA" id="ARBA00000677"/>
    </source>
</evidence>
<evidence type="ECO:0000256" key="8">
    <source>
        <dbReference type="ARBA" id="ARBA00022801"/>
    </source>
</evidence>
<dbReference type="GO" id="GO:0004252">
    <property type="term" value="F:serine-type endopeptidase activity"/>
    <property type="evidence" value="ECO:0007669"/>
    <property type="project" value="InterPro"/>
</dbReference>
<dbReference type="AlphaFoldDB" id="A0A0A5FXR6"/>
<dbReference type="Gene3D" id="2.10.109.10">
    <property type="entry name" value="Umud Fragment, subunit A"/>
    <property type="match status" value="1"/>
</dbReference>
<dbReference type="OrthoDB" id="9802919at2"/>
<dbReference type="PROSITE" id="PS00761">
    <property type="entry name" value="SPASE_I_3"/>
    <property type="match status" value="1"/>
</dbReference>
<feature type="domain" description="Peptidase S26" evidence="14">
    <location>
        <begin position="9"/>
        <end position="162"/>
    </location>
</feature>
<dbReference type="InterPro" id="IPR000223">
    <property type="entry name" value="Pept_S26A_signal_pept_1"/>
</dbReference>
<evidence type="ECO:0000256" key="5">
    <source>
        <dbReference type="ARBA" id="ARBA00022475"/>
    </source>
</evidence>
<keyword evidence="5" id="KW-1003">Cell membrane</keyword>
<dbReference type="InterPro" id="IPR036286">
    <property type="entry name" value="LexA/Signal_pep-like_sf"/>
</dbReference>
<feature type="active site" evidence="11">
    <location>
        <position position="80"/>
    </location>
</feature>
<proteinExistence type="inferred from homology"/>
<dbReference type="eggNOG" id="COG0681">
    <property type="taxonomic scope" value="Bacteria"/>
</dbReference>
<dbReference type="InterPro" id="IPR019756">
    <property type="entry name" value="Pept_S26A_signal_pept_1_Ser-AS"/>
</dbReference>
<dbReference type="PROSITE" id="PS00501">
    <property type="entry name" value="SPASE_I_1"/>
    <property type="match status" value="1"/>
</dbReference>
<name>A0A0A5FXR6_9BACI</name>
<evidence type="ECO:0000256" key="7">
    <source>
        <dbReference type="ARBA" id="ARBA00022692"/>
    </source>
</evidence>
<sequence>MKEQIKNEIWEWTKAIALALILAFIVRHFVFATSIVEGTSMEPTLEDGERVLYNKMVYLVGEPDRGDIVIIQRPTKNYVKRVVGLPGDKVEVREHTLYVNDKKVDQEYLNQEAIKETGNFSPVTIPKDKYFVMGDNRDISKDSRTGLGFISHDEIIGRSELIISPFDEWSWTR</sequence>
<evidence type="ECO:0000256" key="10">
    <source>
        <dbReference type="ARBA" id="ARBA00023136"/>
    </source>
</evidence>
<dbReference type="PANTHER" id="PTHR43390:SF1">
    <property type="entry name" value="CHLOROPLAST PROCESSING PEPTIDASE"/>
    <property type="match status" value="1"/>
</dbReference>
<evidence type="ECO:0000256" key="2">
    <source>
        <dbReference type="ARBA" id="ARBA00004401"/>
    </source>
</evidence>
<dbReference type="GO" id="GO:0009003">
    <property type="term" value="F:signal peptidase activity"/>
    <property type="evidence" value="ECO:0007669"/>
    <property type="project" value="UniProtKB-EC"/>
</dbReference>
<evidence type="ECO:0000259" key="14">
    <source>
        <dbReference type="Pfam" id="PF10502"/>
    </source>
</evidence>
<evidence type="ECO:0000256" key="12">
    <source>
        <dbReference type="RuleBase" id="RU003993"/>
    </source>
</evidence>
<accession>A0A0A5FXR6</accession>
<dbReference type="InterPro" id="IPR019757">
    <property type="entry name" value="Pept_S26A_signal_pept_1_Lys-AS"/>
</dbReference>
<keyword evidence="8 12" id="KW-0378">Hydrolase</keyword>
<dbReference type="SUPFAM" id="SSF51306">
    <property type="entry name" value="LexA/Signal peptidase"/>
    <property type="match status" value="1"/>
</dbReference>
<dbReference type="InterPro" id="IPR019758">
    <property type="entry name" value="Pept_S26A_signal_pept_1_CS"/>
</dbReference>
<keyword evidence="16" id="KW-1185">Reference proteome</keyword>
<evidence type="ECO:0000313" key="16">
    <source>
        <dbReference type="Proteomes" id="UP000030403"/>
    </source>
</evidence>
<protein>
    <recommendedName>
        <fullName evidence="4 12">Signal peptidase I</fullName>
        <ecNumber evidence="4 12">3.4.21.89</ecNumber>
    </recommendedName>
</protein>
<evidence type="ECO:0000256" key="13">
    <source>
        <dbReference type="RuleBase" id="RU362042"/>
    </source>
</evidence>
<comment type="caution">
    <text evidence="15">The sequence shown here is derived from an EMBL/GenBank/DDBJ whole genome shotgun (WGS) entry which is preliminary data.</text>
</comment>
<dbReference type="PANTHER" id="PTHR43390">
    <property type="entry name" value="SIGNAL PEPTIDASE I"/>
    <property type="match status" value="1"/>
</dbReference>
<evidence type="ECO:0000256" key="4">
    <source>
        <dbReference type="ARBA" id="ARBA00013208"/>
    </source>
</evidence>
<evidence type="ECO:0000256" key="6">
    <source>
        <dbReference type="ARBA" id="ARBA00022670"/>
    </source>
</evidence>
<keyword evidence="9" id="KW-1133">Transmembrane helix</keyword>
<dbReference type="EC" id="3.4.21.89" evidence="4 12"/>
<dbReference type="PROSITE" id="PS00760">
    <property type="entry name" value="SPASE_I_2"/>
    <property type="match status" value="1"/>
</dbReference>
<gene>
    <name evidence="15" type="ORF">N783_01865</name>
</gene>